<gene>
    <name evidence="1" type="ORF">QAD02_020210</name>
</gene>
<evidence type="ECO:0000313" key="2">
    <source>
        <dbReference type="Proteomes" id="UP001239111"/>
    </source>
</evidence>
<evidence type="ECO:0000313" key="1">
    <source>
        <dbReference type="EMBL" id="KAJ8684418.1"/>
    </source>
</evidence>
<accession>A0ACC2PN10</accession>
<proteinExistence type="predicted"/>
<comment type="caution">
    <text evidence="1">The sequence shown here is derived from an EMBL/GenBank/DDBJ whole genome shotgun (WGS) entry which is preliminary data.</text>
</comment>
<keyword evidence="2" id="KW-1185">Reference proteome</keyword>
<organism evidence="1 2">
    <name type="scientific">Eretmocerus hayati</name>
    <dbReference type="NCBI Taxonomy" id="131215"/>
    <lineage>
        <taxon>Eukaryota</taxon>
        <taxon>Metazoa</taxon>
        <taxon>Ecdysozoa</taxon>
        <taxon>Arthropoda</taxon>
        <taxon>Hexapoda</taxon>
        <taxon>Insecta</taxon>
        <taxon>Pterygota</taxon>
        <taxon>Neoptera</taxon>
        <taxon>Endopterygota</taxon>
        <taxon>Hymenoptera</taxon>
        <taxon>Apocrita</taxon>
        <taxon>Proctotrupomorpha</taxon>
        <taxon>Chalcidoidea</taxon>
        <taxon>Aphelinidae</taxon>
        <taxon>Aphelininae</taxon>
        <taxon>Eretmocerus</taxon>
    </lineage>
</organism>
<name>A0ACC2PN10_9HYME</name>
<dbReference type="Proteomes" id="UP001239111">
    <property type="component" value="Chromosome 1"/>
</dbReference>
<protein>
    <submittedName>
        <fullName evidence="1">Uncharacterized protein</fullName>
    </submittedName>
</protein>
<dbReference type="EMBL" id="CM056741">
    <property type="protein sequence ID" value="KAJ8684418.1"/>
    <property type="molecule type" value="Genomic_DNA"/>
</dbReference>
<sequence>MDQRLNKRPYSYYYIGRKLWYVPLYFSIYFIIYIAALVLKSIARHKINFPSSLAAAAGGNYAAARSESDPNVARSSSWKDHITTVLEAIEAYSSMQRASKLPRKSSR</sequence>
<reference evidence="1" key="1">
    <citation type="submission" date="2023-04" db="EMBL/GenBank/DDBJ databases">
        <title>A chromosome-level genome assembly of the parasitoid wasp Eretmocerus hayati.</title>
        <authorList>
            <person name="Zhong Y."/>
            <person name="Liu S."/>
            <person name="Liu Y."/>
        </authorList>
    </citation>
    <scope>NUCLEOTIDE SEQUENCE</scope>
    <source>
        <strain evidence="1">ZJU_SS_LIU_2023</strain>
    </source>
</reference>